<dbReference type="Proteomes" id="UP000324222">
    <property type="component" value="Unassembled WGS sequence"/>
</dbReference>
<reference evidence="1 2" key="1">
    <citation type="submission" date="2019-05" db="EMBL/GenBank/DDBJ databases">
        <title>Another draft genome of Portunus trituberculatus and its Hox gene families provides insights of decapod evolution.</title>
        <authorList>
            <person name="Jeong J.-H."/>
            <person name="Song I."/>
            <person name="Kim S."/>
            <person name="Choi T."/>
            <person name="Kim D."/>
            <person name="Ryu S."/>
            <person name="Kim W."/>
        </authorList>
    </citation>
    <scope>NUCLEOTIDE SEQUENCE [LARGE SCALE GENOMIC DNA]</scope>
    <source>
        <tissue evidence="1">Muscle</tissue>
    </source>
</reference>
<accession>A0A5B7F2E7</accession>
<proteinExistence type="predicted"/>
<evidence type="ECO:0000313" key="2">
    <source>
        <dbReference type="Proteomes" id="UP000324222"/>
    </source>
</evidence>
<protein>
    <submittedName>
        <fullName evidence="1">Uncharacterized protein</fullName>
    </submittedName>
</protein>
<dbReference type="EMBL" id="VSRR010004505">
    <property type="protein sequence ID" value="MPC39875.1"/>
    <property type="molecule type" value="Genomic_DNA"/>
</dbReference>
<gene>
    <name evidence="1" type="ORF">E2C01_033427</name>
</gene>
<sequence length="123" mass="13620">MQLARSVEQTSGEVREAGLGVLRGLAAAVGSSEEFREHLHLHLLAALIHLADPHPPTVVVLDLKDHIGFFIQATSSYFKSPEPSLRKAAALLIEQKSGIHWVERLDNTAYLEVYPENMVLLLE</sequence>
<evidence type="ECO:0000313" key="1">
    <source>
        <dbReference type="EMBL" id="MPC39875.1"/>
    </source>
</evidence>
<comment type="caution">
    <text evidence="1">The sequence shown here is derived from an EMBL/GenBank/DDBJ whole genome shotgun (WGS) entry which is preliminary data.</text>
</comment>
<organism evidence="1 2">
    <name type="scientific">Portunus trituberculatus</name>
    <name type="common">Swimming crab</name>
    <name type="synonym">Neptunus trituberculatus</name>
    <dbReference type="NCBI Taxonomy" id="210409"/>
    <lineage>
        <taxon>Eukaryota</taxon>
        <taxon>Metazoa</taxon>
        <taxon>Ecdysozoa</taxon>
        <taxon>Arthropoda</taxon>
        <taxon>Crustacea</taxon>
        <taxon>Multicrustacea</taxon>
        <taxon>Malacostraca</taxon>
        <taxon>Eumalacostraca</taxon>
        <taxon>Eucarida</taxon>
        <taxon>Decapoda</taxon>
        <taxon>Pleocyemata</taxon>
        <taxon>Brachyura</taxon>
        <taxon>Eubrachyura</taxon>
        <taxon>Portunoidea</taxon>
        <taxon>Portunidae</taxon>
        <taxon>Portuninae</taxon>
        <taxon>Portunus</taxon>
    </lineage>
</organism>
<keyword evidence="2" id="KW-1185">Reference proteome</keyword>
<dbReference type="AlphaFoldDB" id="A0A5B7F2E7"/>
<name>A0A5B7F2E7_PORTR</name>